<evidence type="ECO:0000259" key="12">
    <source>
        <dbReference type="PROSITE" id="PS50011"/>
    </source>
</evidence>
<feature type="compositionally biased region" description="Polar residues" evidence="11">
    <location>
        <begin position="856"/>
        <end position="865"/>
    </location>
</feature>
<keyword evidence="3" id="KW-0723">Serine/threonine-protein kinase</keyword>
<dbReference type="EMBL" id="ML178847">
    <property type="protein sequence ID" value="TFK97408.1"/>
    <property type="molecule type" value="Genomic_DNA"/>
</dbReference>
<dbReference type="Pfam" id="PF02149">
    <property type="entry name" value="KA1"/>
    <property type="match status" value="1"/>
</dbReference>
<dbReference type="InterPro" id="IPR017441">
    <property type="entry name" value="Protein_kinase_ATP_BS"/>
</dbReference>
<dbReference type="CDD" id="cd14077">
    <property type="entry name" value="STKc_Kin1_2"/>
    <property type="match status" value="1"/>
</dbReference>
<dbReference type="PROSITE" id="PS00108">
    <property type="entry name" value="PROTEIN_KINASE_ST"/>
    <property type="match status" value="1"/>
</dbReference>
<dbReference type="GO" id="GO:0005524">
    <property type="term" value="F:ATP binding"/>
    <property type="evidence" value="ECO:0007669"/>
    <property type="project" value="UniProtKB-UniRule"/>
</dbReference>
<organism evidence="14 15">
    <name type="scientific">Pterulicium gracile</name>
    <dbReference type="NCBI Taxonomy" id="1884261"/>
    <lineage>
        <taxon>Eukaryota</taxon>
        <taxon>Fungi</taxon>
        <taxon>Dikarya</taxon>
        <taxon>Basidiomycota</taxon>
        <taxon>Agaricomycotina</taxon>
        <taxon>Agaricomycetes</taxon>
        <taxon>Agaricomycetidae</taxon>
        <taxon>Agaricales</taxon>
        <taxon>Pleurotineae</taxon>
        <taxon>Pterulaceae</taxon>
        <taxon>Pterulicium</taxon>
    </lineage>
</organism>
<dbReference type="OrthoDB" id="193931at2759"/>
<dbReference type="GO" id="GO:0106310">
    <property type="term" value="F:protein serine kinase activity"/>
    <property type="evidence" value="ECO:0007669"/>
    <property type="project" value="RHEA"/>
</dbReference>
<evidence type="ECO:0000256" key="11">
    <source>
        <dbReference type="SAM" id="MobiDB-lite"/>
    </source>
</evidence>
<feature type="region of interest" description="Disordered" evidence="11">
    <location>
        <begin position="494"/>
        <end position="532"/>
    </location>
</feature>
<gene>
    <name evidence="14" type="ORF">BDV98DRAFT_614066</name>
</gene>
<name>A0A5C3QB59_9AGAR</name>
<keyword evidence="6" id="KW-0418">Kinase</keyword>
<dbReference type="SUPFAM" id="SSF103243">
    <property type="entry name" value="KA1-like"/>
    <property type="match status" value="1"/>
</dbReference>
<feature type="compositionally biased region" description="Basic and acidic residues" evidence="11">
    <location>
        <begin position="866"/>
        <end position="885"/>
    </location>
</feature>
<dbReference type="EC" id="2.7.11.1" evidence="2"/>
<dbReference type="GO" id="GO:0000226">
    <property type="term" value="P:microtubule cytoskeleton organization"/>
    <property type="evidence" value="ECO:0007669"/>
    <property type="project" value="TreeGrafter"/>
</dbReference>
<evidence type="ECO:0000313" key="15">
    <source>
        <dbReference type="Proteomes" id="UP000305067"/>
    </source>
</evidence>
<feature type="compositionally biased region" description="Low complexity" evidence="11">
    <location>
        <begin position="1169"/>
        <end position="1180"/>
    </location>
</feature>
<dbReference type="FunFam" id="1.10.510.10:FF:000792">
    <property type="entry name" value="Non-specific serine/threonine protein kinase"/>
    <property type="match status" value="1"/>
</dbReference>
<evidence type="ECO:0000256" key="4">
    <source>
        <dbReference type="ARBA" id="ARBA00022679"/>
    </source>
</evidence>
<reference evidence="14 15" key="1">
    <citation type="journal article" date="2019" name="Nat. Ecol. Evol.">
        <title>Megaphylogeny resolves global patterns of mushroom evolution.</title>
        <authorList>
            <person name="Varga T."/>
            <person name="Krizsan K."/>
            <person name="Foldi C."/>
            <person name="Dima B."/>
            <person name="Sanchez-Garcia M."/>
            <person name="Sanchez-Ramirez S."/>
            <person name="Szollosi G.J."/>
            <person name="Szarkandi J.G."/>
            <person name="Papp V."/>
            <person name="Albert L."/>
            <person name="Andreopoulos W."/>
            <person name="Angelini C."/>
            <person name="Antonin V."/>
            <person name="Barry K.W."/>
            <person name="Bougher N.L."/>
            <person name="Buchanan P."/>
            <person name="Buyck B."/>
            <person name="Bense V."/>
            <person name="Catcheside P."/>
            <person name="Chovatia M."/>
            <person name="Cooper J."/>
            <person name="Damon W."/>
            <person name="Desjardin D."/>
            <person name="Finy P."/>
            <person name="Geml J."/>
            <person name="Haridas S."/>
            <person name="Hughes K."/>
            <person name="Justo A."/>
            <person name="Karasinski D."/>
            <person name="Kautmanova I."/>
            <person name="Kiss B."/>
            <person name="Kocsube S."/>
            <person name="Kotiranta H."/>
            <person name="LaButti K.M."/>
            <person name="Lechner B.E."/>
            <person name="Liimatainen K."/>
            <person name="Lipzen A."/>
            <person name="Lukacs Z."/>
            <person name="Mihaltcheva S."/>
            <person name="Morgado L.N."/>
            <person name="Niskanen T."/>
            <person name="Noordeloos M.E."/>
            <person name="Ohm R.A."/>
            <person name="Ortiz-Santana B."/>
            <person name="Ovrebo C."/>
            <person name="Racz N."/>
            <person name="Riley R."/>
            <person name="Savchenko A."/>
            <person name="Shiryaev A."/>
            <person name="Soop K."/>
            <person name="Spirin V."/>
            <person name="Szebenyi C."/>
            <person name="Tomsovsky M."/>
            <person name="Tulloss R.E."/>
            <person name="Uehling J."/>
            <person name="Grigoriev I.V."/>
            <person name="Vagvolgyi C."/>
            <person name="Papp T."/>
            <person name="Martin F.M."/>
            <person name="Miettinen O."/>
            <person name="Hibbett D.S."/>
            <person name="Nagy L.G."/>
        </authorList>
    </citation>
    <scope>NUCLEOTIDE SEQUENCE [LARGE SCALE GENOMIC DNA]</scope>
    <source>
        <strain evidence="14 15">CBS 309.79</strain>
    </source>
</reference>
<dbReference type="Pfam" id="PF00069">
    <property type="entry name" value="Pkinase"/>
    <property type="match status" value="1"/>
</dbReference>
<keyword evidence="5 10" id="KW-0547">Nucleotide-binding</keyword>
<feature type="binding site" evidence="10">
    <location>
        <position position="134"/>
    </location>
    <ligand>
        <name>ATP</name>
        <dbReference type="ChEBI" id="CHEBI:30616"/>
    </ligand>
</feature>
<feature type="compositionally biased region" description="Basic and acidic residues" evidence="11">
    <location>
        <begin position="992"/>
        <end position="1008"/>
    </location>
</feature>
<dbReference type="SUPFAM" id="SSF56112">
    <property type="entry name" value="Protein kinase-like (PK-like)"/>
    <property type="match status" value="1"/>
</dbReference>
<keyword evidence="7 10" id="KW-0067">ATP-binding</keyword>
<feature type="region of interest" description="Disordered" evidence="11">
    <location>
        <begin position="565"/>
        <end position="620"/>
    </location>
</feature>
<evidence type="ECO:0000256" key="3">
    <source>
        <dbReference type="ARBA" id="ARBA00022527"/>
    </source>
</evidence>
<feature type="compositionally biased region" description="Low complexity" evidence="11">
    <location>
        <begin position="668"/>
        <end position="701"/>
    </location>
</feature>
<feature type="compositionally biased region" description="Polar residues" evidence="11">
    <location>
        <begin position="601"/>
        <end position="620"/>
    </location>
</feature>
<feature type="region of interest" description="Disordered" evidence="11">
    <location>
        <begin position="1078"/>
        <end position="1229"/>
    </location>
</feature>
<evidence type="ECO:0000256" key="1">
    <source>
        <dbReference type="ARBA" id="ARBA00010791"/>
    </source>
</evidence>
<feature type="compositionally biased region" description="Polar residues" evidence="11">
    <location>
        <begin position="649"/>
        <end position="658"/>
    </location>
</feature>
<feature type="compositionally biased region" description="Basic and acidic residues" evidence="11">
    <location>
        <begin position="784"/>
        <end position="806"/>
    </location>
</feature>
<sequence>MPGEFDSGAGGAAQVLMHTPQPVSTVTSTSNTSAAPVSRSTSRSGSHRVRPVSMPPQALNAASVVSGDESSSRRTPATPTPTSAGGTTSTTGRSGRSSHRILGDYTLSKTLGAGSMGKVKLGTHNISGEKLAVKILPRTHPASSTTSEAAAKQANKDASKEIRTLREAALSMLLHHPYICGMREMIVHQHHYYMVSEYVSGGQMLDYIISHGKLRERVARKFARQIGSALEYCHKNNVVHRDLKIENILISSTGNIKIIDFGLSNLFDPHSHLATFCGSLYFAAPELLNAKVYTGPEVDVWSFGVVLYVLVCGKVPFDDQSMPALHAKIKRGLVEYPVWLSPECKHLLSRILVTNPSSRATLPEVLSHTWMTRGYSSPPESHLVHREPLRADELDREVLRGMQGFEFGEEEEIERKLVAILESEGYARAVQAWERKRGVLNGHGNNHNGSMGKWGDTSSSLAVSHDASSTTPLTPSKKQKRFSGFDFYRRKLFSASGSPPNSPLTSPTTSPTTSQSHLSLADGGGGGSGDPTRGFHPLVSMYYLAREKLERERVYGVGVFASSQLSVHEGGGPTSSARAEGGLKAPGMQSTPAVPSKDHSSNNNNRSAKSPAQAQVQSKADYSMPLARLPPPETSHYSGMSYDAAVATPSPTAQSFSAGPQPRARDASSGIPPSSSMTPSTPRTPTTPGMSMGPSMSTGPSAAPMAIRASESAGEGAGGVRAPPASTHRRSHSLSQRPTTLRGWNVFGGGHGQDEPPRSANPEVQTFGDRVPRVVVEDEEGEREGDSQRESEKEREREQREKDHPHPPASPVATLARRFGSILGGGGDGGTLGRRGHSKRGTILDGLVGSPRASKDLSSPSPNTSPRKDREREKERAMTDTEDLRAPPSPTPMFKALTDTEDLSKRPTKSSSMQPIGSVHRRAATILDPSGRTQRHERRSSTGGQMIGMGMGGSTAGRSRRPSTGHGTLSRPLADRLFARTDEVDEAGVNEDGTKVDAEKDAERREGEREDGEGEKDFKPVFLKGLFSVTNTTTKQPATIKADIRRVLDRMQVQYTENRVGFECVHIPSIDMASILEKSSARPDRSPPDHMQGHASDRRLTKKSSVLSGFRVKKGKDRDPSIDTTATGHQNPSRPSMGPSVITSPSSGSSSFFNVSTHTHGTVVPSEVGHGTTAHGAETTEAGHGHDDDNVGAAEGVNVNGATISRDQLRDGDGVARSSSTKSKVLPPIPTIPKDFGAVQPPVPAATGAGVVAPAEKKTTGEKDAAALPSGKVDREVFELMGNNRLSVRFDITIVKVPWLPLHGIQFRRAGGDGWQYQMLARRVLTELKL</sequence>
<evidence type="ECO:0000256" key="2">
    <source>
        <dbReference type="ARBA" id="ARBA00012513"/>
    </source>
</evidence>
<feature type="compositionally biased region" description="Polar residues" evidence="11">
    <location>
        <begin position="1122"/>
        <end position="1134"/>
    </location>
</feature>
<comment type="catalytic activity">
    <reaction evidence="8">
        <text>L-threonyl-[protein] + ATP = O-phospho-L-threonyl-[protein] + ADP + H(+)</text>
        <dbReference type="Rhea" id="RHEA:46608"/>
        <dbReference type="Rhea" id="RHEA-COMP:11060"/>
        <dbReference type="Rhea" id="RHEA-COMP:11605"/>
        <dbReference type="ChEBI" id="CHEBI:15378"/>
        <dbReference type="ChEBI" id="CHEBI:30013"/>
        <dbReference type="ChEBI" id="CHEBI:30616"/>
        <dbReference type="ChEBI" id="CHEBI:61977"/>
        <dbReference type="ChEBI" id="CHEBI:456216"/>
        <dbReference type="EC" id="2.7.11.1"/>
    </reaction>
</comment>
<keyword evidence="15" id="KW-1185">Reference proteome</keyword>
<feature type="region of interest" description="Disordered" evidence="11">
    <location>
        <begin position="648"/>
        <end position="1017"/>
    </location>
</feature>
<dbReference type="Gene3D" id="3.30.310.80">
    <property type="entry name" value="Kinase associated domain 1, KA1"/>
    <property type="match status" value="2"/>
</dbReference>
<feature type="compositionally biased region" description="Low complexity" evidence="11">
    <location>
        <begin position="73"/>
        <end position="95"/>
    </location>
</feature>
<dbReference type="PROSITE" id="PS00107">
    <property type="entry name" value="PROTEIN_KINASE_ATP"/>
    <property type="match status" value="1"/>
</dbReference>
<dbReference type="GO" id="GO:0004674">
    <property type="term" value="F:protein serine/threonine kinase activity"/>
    <property type="evidence" value="ECO:0007669"/>
    <property type="project" value="UniProtKB-KW"/>
</dbReference>
<evidence type="ECO:0000256" key="5">
    <source>
        <dbReference type="ARBA" id="ARBA00022741"/>
    </source>
</evidence>
<feature type="compositionally biased region" description="Low complexity" evidence="11">
    <location>
        <begin position="19"/>
        <end position="38"/>
    </location>
</feature>
<feature type="compositionally biased region" description="Gly residues" evidence="11">
    <location>
        <begin position="822"/>
        <end position="833"/>
    </location>
</feature>
<dbReference type="InterPro" id="IPR008271">
    <property type="entry name" value="Ser/Thr_kinase_AS"/>
</dbReference>
<feature type="region of interest" description="Disordered" evidence="11">
    <location>
        <begin position="441"/>
        <end position="478"/>
    </location>
</feature>
<dbReference type="PANTHER" id="PTHR24346">
    <property type="entry name" value="MAP/MICROTUBULE AFFINITY-REGULATING KINASE"/>
    <property type="match status" value="1"/>
</dbReference>
<feature type="domain" description="KA1" evidence="13">
    <location>
        <begin position="1281"/>
        <end position="1330"/>
    </location>
</feature>
<evidence type="ECO:0000313" key="14">
    <source>
        <dbReference type="EMBL" id="TFK97408.1"/>
    </source>
</evidence>
<accession>A0A5C3QB59</accession>
<evidence type="ECO:0000256" key="6">
    <source>
        <dbReference type="ARBA" id="ARBA00022777"/>
    </source>
</evidence>
<dbReference type="STRING" id="1884261.A0A5C3QB59"/>
<feature type="compositionally biased region" description="Basic and acidic residues" evidence="11">
    <location>
        <begin position="1079"/>
        <end position="1099"/>
    </location>
</feature>
<comment type="similarity">
    <text evidence="1">Belongs to the protein kinase superfamily. CAMK Ser/Thr protein kinase family. NIM1 subfamily.</text>
</comment>
<feature type="compositionally biased region" description="Gly residues" evidence="11">
    <location>
        <begin position="945"/>
        <end position="955"/>
    </location>
</feature>
<dbReference type="PROSITE" id="PS50011">
    <property type="entry name" value="PROTEIN_KINASE_DOM"/>
    <property type="match status" value="1"/>
</dbReference>
<evidence type="ECO:0000256" key="7">
    <source>
        <dbReference type="ARBA" id="ARBA00022840"/>
    </source>
</evidence>
<dbReference type="SMART" id="SM00220">
    <property type="entry name" value="S_TKc"/>
    <property type="match status" value="1"/>
</dbReference>
<dbReference type="InterPro" id="IPR028375">
    <property type="entry name" value="KA1/Ssp2_C"/>
</dbReference>
<feature type="compositionally biased region" description="Low complexity" evidence="11">
    <location>
        <begin position="458"/>
        <end position="469"/>
    </location>
</feature>
<protein>
    <recommendedName>
        <fullName evidence="2">non-specific serine/threonine protein kinase</fullName>
        <ecNumber evidence="2">2.7.11.1</ecNumber>
    </recommendedName>
</protein>
<feature type="compositionally biased region" description="Low complexity" evidence="11">
    <location>
        <begin position="496"/>
        <end position="520"/>
    </location>
</feature>
<dbReference type="InterPro" id="IPR000719">
    <property type="entry name" value="Prot_kinase_dom"/>
</dbReference>
<feature type="compositionally biased region" description="Basic and acidic residues" evidence="11">
    <location>
        <begin position="973"/>
        <end position="982"/>
    </location>
</feature>
<feature type="region of interest" description="Disordered" evidence="11">
    <location>
        <begin position="1"/>
        <end position="101"/>
    </location>
</feature>
<dbReference type="GO" id="GO:0005737">
    <property type="term" value="C:cytoplasm"/>
    <property type="evidence" value="ECO:0007669"/>
    <property type="project" value="TreeGrafter"/>
</dbReference>
<dbReference type="InterPro" id="IPR001772">
    <property type="entry name" value="KA1_dom"/>
</dbReference>
<dbReference type="Gene3D" id="1.10.510.10">
    <property type="entry name" value="Transferase(Phosphotransferase) domain 1"/>
    <property type="match status" value="1"/>
</dbReference>
<evidence type="ECO:0000256" key="10">
    <source>
        <dbReference type="PROSITE-ProRule" id="PRU10141"/>
    </source>
</evidence>
<dbReference type="PANTHER" id="PTHR24346:SF82">
    <property type="entry name" value="KP78A-RELATED"/>
    <property type="match status" value="1"/>
</dbReference>
<evidence type="ECO:0000256" key="8">
    <source>
        <dbReference type="ARBA" id="ARBA00047899"/>
    </source>
</evidence>
<feature type="compositionally biased region" description="Low complexity" evidence="11">
    <location>
        <begin position="1138"/>
        <end position="1157"/>
    </location>
</feature>
<dbReference type="Proteomes" id="UP000305067">
    <property type="component" value="Unassembled WGS sequence"/>
</dbReference>
<proteinExistence type="inferred from homology"/>
<evidence type="ECO:0000256" key="9">
    <source>
        <dbReference type="ARBA" id="ARBA00048679"/>
    </source>
</evidence>
<evidence type="ECO:0000259" key="13">
    <source>
        <dbReference type="PROSITE" id="PS50032"/>
    </source>
</evidence>
<keyword evidence="4" id="KW-0808">Transferase</keyword>
<comment type="catalytic activity">
    <reaction evidence="9">
        <text>L-seryl-[protein] + ATP = O-phospho-L-seryl-[protein] + ADP + H(+)</text>
        <dbReference type="Rhea" id="RHEA:17989"/>
        <dbReference type="Rhea" id="RHEA-COMP:9863"/>
        <dbReference type="Rhea" id="RHEA-COMP:11604"/>
        <dbReference type="ChEBI" id="CHEBI:15378"/>
        <dbReference type="ChEBI" id="CHEBI:29999"/>
        <dbReference type="ChEBI" id="CHEBI:30616"/>
        <dbReference type="ChEBI" id="CHEBI:83421"/>
        <dbReference type="ChEBI" id="CHEBI:456216"/>
        <dbReference type="EC" id="2.7.11.1"/>
    </reaction>
</comment>
<feature type="domain" description="Protein kinase" evidence="12">
    <location>
        <begin position="105"/>
        <end position="371"/>
    </location>
</feature>
<dbReference type="InterPro" id="IPR011009">
    <property type="entry name" value="Kinase-like_dom_sf"/>
</dbReference>
<dbReference type="PROSITE" id="PS50032">
    <property type="entry name" value="KA1"/>
    <property type="match status" value="1"/>
</dbReference>
<dbReference type="GO" id="GO:0035556">
    <property type="term" value="P:intracellular signal transduction"/>
    <property type="evidence" value="ECO:0007669"/>
    <property type="project" value="TreeGrafter"/>
</dbReference>